<proteinExistence type="predicted"/>
<dbReference type="EMBL" id="GISG01127823">
    <property type="protein sequence ID" value="MBA4642261.1"/>
    <property type="molecule type" value="Transcribed_RNA"/>
</dbReference>
<reference evidence="2" key="2">
    <citation type="submission" date="2020-07" db="EMBL/GenBank/DDBJ databases">
        <authorList>
            <person name="Vera ALvarez R."/>
            <person name="Arias-Moreno D.M."/>
            <person name="Jimenez-Jacinto V."/>
            <person name="Jimenez-Bremont J.F."/>
            <person name="Swaminathan K."/>
            <person name="Moose S.P."/>
            <person name="Guerrero-Gonzalez M.L."/>
            <person name="Marino-Ramirez L."/>
            <person name="Landsman D."/>
            <person name="Rodriguez-Kessler M."/>
            <person name="Delgado-Sanchez P."/>
        </authorList>
    </citation>
    <scope>NUCLEOTIDE SEQUENCE</scope>
    <source>
        <tissue evidence="2">Cladode</tissue>
    </source>
</reference>
<reference evidence="2" key="1">
    <citation type="journal article" date="2013" name="J. Plant Res.">
        <title>Effect of fungi and light on seed germination of three Opuntia species from semiarid lands of central Mexico.</title>
        <authorList>
            <person name="Delgado-Sanchez P."/>
            <person name="Jimenez-Bremont J.F."/>
            <person name="Guerrero-Gonzalez Mde L."/>
            <person name="Flores J."/>
        </authorList>
    </citation>
    <scope>NUCLEOTIDE SEQUENCE</scope>
    <source>
        <tissue evidence="2">Cladode</tissue>
    </source>
</reference>
<protein>
    <submittedName>
        <fullName evidence="2">Uncharacterized protein</fullName>
    </submittedName>
</protein>
<organism evidence="2">
    <name type="scientific">Opuntia streptacantha</name>
    <name type="common">Prickly pear cactus</name>
    <name type="synonym">Opuntia cardona</name>
    <dbReference type="NCBI Taxonomy" id="393608"/>
    <lineage>
        <taxon>Eukaryota</taxon>
        <taxon>Viridiplantae</taxon>
        <taxon>Streptophyta</taxon>
        <taxon>Embryophyta</taxon>
        <taxon>Tracheophyta</taxon>
        <taxon>Spermatophyta</taxon>
        <taxon>Magnoliopsida</taxon>
        <taxon>eudicotyledons</taxon>
        <taxon>Gunneridae</taxon>
        <taxon>Pentapetalae</taxon>
        <taxon>Caryophyllales</taxon>
        <taxon>Cactineae</taxon>
        <taxon>Cactaceae</taxon>
        <taxon>Opuntioideae</taxon>
        <taxon>Opuntia</taxon>
    </lineage>
</organism>
<feature type="compositionally biased region" description="Basic and acidic residues" evidence="1">
    <location>
        <begin position="68"/>
        <end position="95"/>
    </location>
</feature>
<evidence type="ECO:0000313" key="2">
    <source>
        <dbReference type="EMBL" id="MBA4642262.1"/>
    </source>
</evidence>
<name>A0A7C9DGR4_OPUST</name>
<accession>A0A7C9DGR4</accession>
<dbReference type="AlphaFoldDB" id="A0A7C9DGR4"/>
<dbReference type="EMBL" id="GISG01127824">
    <property type="protein sequence ID" value="MBA4642262.1"/>
    <property type="molecule type" value="Transcribed_RNA"/>
</dbReference>
<evidence type="ECO:0000256" key="1">
    <source>
        <dbReference type="SAM" id="MobiDB-lite"/>
    </source>
</evidence>
<sequence length="130" mass="14066">MAGSGAVNLVYAESNSGSGPDFSPHSSGMAAAIDPDLSGSLSGPHSSSSSGVDGSGPVNLDSGSCCGRDSDFSPHSSGTEEEKERENNRKEDEGLEWWRREREKEGRKLRRWRWREGILRRTKEVEGVGV</sequence>
<feature type="region of interest" description="Disordered" evidence="1">
    <location>
        <begin position="1"/>
        <end position="95"/>
    </location>
</feature>
<feature type="compositionally biased region" description="Low complexity" evidence="1">
    <location>
        <begin position="36"/>
        <end position="58"/>
    </location>
</feature>